<reference evidence="2" key="1">
    <citation type="journal article" date="2019" name="Int. J. Syst. Evol. Microbiol.">
        <title>The Global Catalogue of Microorganisms (GCM) 10K type strain sequencing project: providing services to taxonomists for standard genome sequencing and annotation.</title>
        <authorList>
            <consortium name="The Broad Institute Genomics Platform"/>
            <consortium name="The Broad Institute Genome Sequencing Center for Infectious Disease"/>
            <person name="Wu L."/>
            <person name="Ma J."/>
        </authorList>
    </citation>
    <scope>NUCLEOTIDE SEQUENCE [LARGE SCALE GENOMIC DNA]</scope>
    <source>
        <strain evidence="2">CGMCC 1.6375</strain>
    </source>
</reference>
<accession>A0ABQ2IJE0</accession>
<dbReference type="EMBL" id="BMLI01000003">
    <property type="protein sequence ID" value="GGN10551.1"/>
    <property type="molecule type" value="Genomic_DNA"/>
</dbReference>
<dbReference type="Proteomes" id="UP000632339">
    <property type="component" value="Unassembled WGS sequence"/>
</dbReference>
<proteinExistence type="predicted"/>
<keyword evidence="2" id="KW-1185">Reference proteome</keyword>
<sequence>MAKVLIIGKIPPPIGGVTVHIARLVYHLRDRGCDFRFCDLQKDSFVRIIFQIATHRIIHVHFSSPSVQLLFAICCRLIGKKLIITYHGKWGRYGWWKNWLVELGAGLAYALIVQDRASFSLALKCNPRARLISTYIPGGAIQPLPQALLDCITVRYTKYEATFCTNAWNVAFDRDGREIYGISDLVSHFAQFPQYQLLISDPSGNYQRHIKGTRQIPDNILFISTLHDFRNILLLSNAFIRNTTTDGVSLSIHEAWALQIPVLASAAVERPSFCSVFENFLTVDLDAHLEDARQRISLVKMLPDTVAEVIDLYREIAGQIG</sequence>
<protein>
    <submittedName>
        <fullName evidence="1">Uncharacterized protein</fullName>
    </submittedName>
</protein>
<dbReference type="SUPFAM" id="SSF53756">
    <property type="entry name" value="UDP-Glycosyltransferase/glycogen phosphorylase"/>
    <property type="match status" value="1"/>
</dbReference>
<organism evidence="1 2">
    <name type="scientific">Dyadobacter beijingensis</name>
    <dbReference type="NCBI Taxonomy" id="365489"/>
    <lineage>
        <taxon>Bacteria</taxon>
        <taxon>Pseudomonadati</taxon>
        <taxon>Bacteroidota</taxon>
        <taxon>Cytophagia</taxon>
        <taxon>Cytophagales</taxon>
        <taxon>Spirosomataceae</taxon>
        <taxon>Dyadobacter</taxon>
    </lineage>
</organism>
<evidence type="ECO:0000313" key="2">
    <source>
        <dbReference type="Proteomes" id="UP000632339"/>
    </source>
</evidence>
<evidence type="ECO:0000313" key="1">
    <source>
        <dbReference type="EMBL" id="GGN10551.1"/>
    </source>
</evidence>
<dbReference type="Gene3D" id="3.40.50.2000">
    <property type="entry name" value="Glycogen Phosphorylase B"/>
    <property type="match status" value="2"/>
</dbReference>
<name>A0ABQ2IJE0_9BACT</name>
<comment type="caution">
    <text evidence="1">The sequence shown here is derived from an EMBL/GenBank/DDBJ whole genome shotgun (WGS) entry which is preliminary data.</text>
</comment>
<dbReference type="RefSeq" id="WP_019944994.1">
    <property type="nucleotide sequence ID" value="NZ_BMLI01000003.1"/>
</dbReference>
<gene>
    <name evidence="1" type="ORF">GCM10010967_53020</name>
</gene>